<gene>
    <name evidence="1" type="ORF">GSCOC_T00028570001</name>
</gene>
<proteinExistence type="predicted"/>
<dbReference type="Proteomes" id="UP000295252">
    <property type="component" value="Chromosome I"/>
</dbReference>
<dbReference type="AlphaFoldDB" id="A0A068UL77"/>
<dbReference type="InParanoid" id="A0A068UL77"/>
<organism evidence="1 2">
    <name type="scientific">Coffea canephora</name>
    <name type="common">Robusta coffee</name>
    <dbReference type="NCBI Taxonomy" id="49390"/>
    <lineage>
        <taxon>Eukaryota</taxon>
        <taxon>Viridiplantae</taxon>
        <taxon>Streptophyta</taxon>
        <taxon>Embryophyta</taxon>
        <taxon>Tracheophyta</taxon>
        <taxon>Spermatophyta</taxon>
        <taxon>Magnoliopsida</taxon>
        <taxon>eudicotyledons</taxon>
        <taxon>Gunneridae</taxon>
        <taxon>Pentapetalae</taxon>
        <taxon>asterids</taxon>
        <taxon>lamiids</taxon>
        <taxon>Gentianales</taxon>
        <taxon>Rubiaceae</taxon>
        <taxon>Ixoroideae</taxon>
        <taxon>Gardenieae complex</taxon>
        <taxon>Bertiereae - Coffeeae clade</taxon>
        <taxon>Coffeeae</taxon>
        <taxon>Coffea</taxon>
    </lineage>
</organism>
<name>A0A068UL77_COFCA</name>
<evidence type="ECO:0000313" key="1">
    <source>
        <dbReference type="EMBL" id="CDP09280.1"/>
    </source>
</evidence>
<reference evidence="2" key="1">
    <citation type="journal article" date="2014" name="Science">
        <title>The coffee genome provides insight into the convergent evolution of caffeine biosynthesis.</title>
        <authorList>
            <person name="Denoeud F."/>
            <person name="Carretero-Paulet L."/>
            <person name="Dereeper A."/>
            <person name="Droc G."/>
            <person name="Guyot R."/>
            <person name="Pietrella M."/>
            <person name="Zheng C."/>
            <person name="Alberti A."/>
            <person name="Anthony F."/>
            <person name="Aprea G."/>
            <person name="Aury J.M."/>
            <person name="Bento P."/>
            <person name="Bernard M."/>
            <person name="Bocs S."/>
            <person name="Campa C."/>
            <person name="Cenci A."/>
            <person name="Combes M.C."/>
            <person name="Crouzillat D."/>
            <person name="Da Silva C."/>
            <person name="Daddiego L."/>
            <person name="De Bellis F."/>
            <person name="Dussert S."/>
            <person name="Garsmeur O."/>
            <person name="Gayraud T."/>
            <person name="Guignon V."/>
            <person name="Jahn K."/>
            <person name="Jamilloux V."/>
            <person name="Joet T."/>
            <person name="Labadie K."/>
            <person name="Lan T."/>
            <person name="Leclercq J."/>
            <person name="Lepelley M."/>
            <person name="Leroy T."/>
            <person name="Li L.T."/>
            <person name="Librado P."/>
            <person name="Lopez L."/>
            <person name="Munoz A."/>
            <person name="Noel B."/>
            <person name="Pallavicini A."/>
            <person name="Perrotta G."/>
            <person name="Poncet V."/>
            <person name="Pot D."/>
            <person name="Priyono X."/>
            <person name="Rigoreau M."/>
            <person name="Rouard M."/>
            <person name="Rozas J."/>
            <person name="Tranchant-Dubreuil C."/>
            <person name="VanBuren R."/>
            <person name="Zhang Q."/>
            <person name="Andrade A.C."/>
            <person name="Argout X."/>
            <person name="Bertrand B."/>
            <person name="de Kochko A."/>
            <person name="Graziosi G."/>
            <person name="Henry R.J."/>
            <person name="Jayarama X."/>
            <person name="Ming R."/>
            <person name="Nagai C."/>
            <person name="Rounsley S."/>
            <person name="Sankoff D."/>
            <person name="Giuliano G."/>
            <person name="Albert V.A."/>
            <person name="Wincker P."/>
            <person name="Lashermes P."/>
        </authorList>
    </citation>
    <scope>NUCLEOTIDE SEQUENCE [LARGE SCALE GENOMIC DNA]</scope>
    <source>
        <strain evidence="2">cv. DH200-94</strain>
    </source>
</reference>
<evidence type="ECO:0000313" key="2">
    <source>
        <dbReference type="Proteomes" id="UP000295252"/>
    </source>
</evidence>
<keyword evidence="2" id="KW-1185">Reference proteome</keyword>
<accession>A0A068UL77</accession>
<sequence>MTVIVSQLLQCMLFQTNLIAVSSLNLDLILNFSRGLWWMHSAKTRDRRSIALMSELKMVCPAKKN</sequence>
<dbReference type="Gramene" id="CDP09280">
    <property type="protein sequence ID" value="CDP09280"/>
    <property type="gene ID" value="GSCOC_T00028570001"/>
</dbReference>
<dbReference type="EMBL" id="HG739121">
    <property type="protein sequence ID" value="CDP09280.1"/>
    <property type="molecule type" value="Genomic_DNA"/>
</dbReference>
<protein>
    <submittedName>
        <fullName evidence="1">Uncharacterized protein</fullName>
    </submittedName>
</protein>